<feature type="region of interest" description="Disordered" evidence="1">
    <location>
        <begin position="1"/>
        <end position="22"/>
    </location>
</feature>
<reference evidence="2 3" key="1">
    <citation type="submission" date="2020-10" db="EMBL/GenBank/DDBJ databases">
        <title>Plant Genome Project.</title>
        <authorList>
            <person name="Zhang R.-G."/>
        </authorList>
    </citation>
    <scope>NUCLEOTIDE SEQUENCE [LARGE SCALE GENOMIC DNA]</scope>
    <source>
        <strain evidence="2">FAFU-HL-1</strain>
        <tissue evidence="2">Leaf</tissue>
    </source>
</reference>
<comment type="caution">
    <text evidence="2">The sequence shown here is derived from an EMBL/GenBank/DDBJ whole genome shotgun (WGS) entry which is preliminary data.</text>
</comment>
<dbReference type="EMBL" id="JADGMS010000005">
    <property type="protein sequence ID" value="KAF9681683.1"/>
    <property type="molecule type" value="Genomic_DNA"/>
</dbReference>
<gene>
    <name evidence="2" type="ORF">SADUNF_Sadunf05G0028200</name>
</gene>
<accession>A0A835N3H5</accession>
<dbReference type="Proteomes" id="UP000657918">
    <property type="component" value="Unassembled WGS sequence"/>
</dbReference>
<organism evidence="2 3">
    <name type="scientific">Salix dunnii</name>
    <dbReference type="NCBI Taxonomy" id="1413687"/>
    <lineage>
        <taxon>Eukaryota</taxon>
        <taxon>Viridiplantae</taxon>
        <taxon>Streptophyta</taxon>
        <taxon>Embryophyta</taxon>
        <taxon>Tracheophyta</taxon>
        <taxon>Spermatophyta</taxon>
        <taxon>Magnoliopsida</taxon>
        <taxon>eudicotyledons</taxon>
        <taxon>Gunneridae</taxon>
        <taxon>Pentapetalae</taxon>
        <taxon>rosids</taxon>
        <taxon>fabids</taxon>
        <taxon>Malpighiales</taxon>
        <taxon>Salicaceae</taxon>
        <taxon>Saliceae</taxon>
        <taxon>Salix</taxon>
    </lineage>
</organism>
<dbReference type="OrthoDB" id="1435187at2759"/>
<dbReference type="AlphaFoldDB" id="A0A835N3H5"/>
<name>A0A835N3H5_9ROSI</name>
<proteinExistence type="predicted"/>
<evidence type="ECO:0000313" key="2">
    <source>
        <dbReference type="EMBL" id="KAF9681683.1"/>
    </source>
</evidence>
<sequence length="126" mass="14168">MQSHSFPEYANVITTSSQEQSIKKRIGEAATVQENPRPPKVNAAPSHLRGMHLKECVAPIPGPSMLNGLVSRKMANHLVQNDHISKMGPQGLLTIWDLHFLFQATKEPSRHHAQNIPERQNHIMRV</sequence>
<keyword evidence="3" id="KW-1185">Reference proteome</keyword>
<evidence type="ECO:0000313" key="3">
    <source>
        <dbReference type="Proteomes" id="UP000657918"/>
    </source>
</evidence>
<evidence type="ECO:0000256" key="1">
    <source>
        <dbReference type="SAM" id="MobiDB-lite"/>
    </source>
</evidence>
<protein>
    <submittedName>
        <fullName evidence="2">Uncharacterized protein</fullName>
    </submittedName>
</protein>